<dbReference type="SMART" id="SM00363">
    <property type="entry name" value="S4"/>
    <property type="match status" value="1"/>
</dbReference>
<dbReference type="GO" id="GO:0000455">
    <property type="term" value="P:enzyme-directed rRNA pseudouridine synthesis"/>
    <property type="evidence" value="ECO:0007669"/>
    <property type="project" value="UniProtKB-ARBA"/>
</dbReference>
<dbReference type="SUPFAM" id="SSF55120">
    <property type="entry name" value="Pseudouridine synthase"/>
    <property type="match status" value="1"/>
</dbReference>
<reference evidence="7 8" key="1">
    <citation type="submission" date="2017-02" db="EMBL/GenBank/DDBJ databases">
        <title>The complete genomic sequence of a novel cold adapted crude oil-degrading bacterium Planococcus qaidamina Y42.</title>
        <authorList>
            <person name="Yang R."/>
        </authorList>
    </citation>
    <scope>NUCLEOTIDE SEQUENCE [LARGE SCALE GENOMIC DNA]</scope>
    <source>
        <strain evidence="7 8">Y42</strain>
    </source>
</reference>
<keyword evidence="8" id="KW-1185">Reference proteome</keyword>
<dbReference type="InterPro" id="IPR050343">
    <property type="entry name" value="RsuA_PseudoU_synthase"/>
</dbReference>
<dbReference type="Pfam" id="PF01479">
    <property type="entry name" value="S4"/>
    <property type="match status" value="1"/>
</dbReference>
<dbReference type="PANTHER" id="PTHR47683:SF4">
    <property type="entry name" value="PSEUDOURIDINE SYNTHASE"/>
    <property type="match status" value="1"/>
</dbReference>
<dbReference type="GO" id="GO:0003723">
    <property type="term" value="F:RNA binding"/>
    <property type="evidence" value="ECO:0007669"/>
    <property type="project" value="UniProtKB-KW"/>
</dbReference>
<dbReference type="InterPro" id="IPR018496">
    <property type="entry name" value="PsdUridine_synth_RsuA/RluB_CS"/>
</dbReference>
<keyword evidence="2 4" id="KW-0694">RNA-binding</keyword>
<dbReference type="CDD" id="cd02553">
    <property type="entry name" value="PseudoU_synth_RsuA"/>
    <property type="match status" value="1"/>
</dbReference>
<feature type="domain" description="RNA-binding S4" evidence="6">
    <location>
        <begin position="1"/>
        <end position="59"/>
    </location>
</feature>
<dbReference type="InterPro" id="IPR042092">
    <property type="entry name" value="PsdUridine_s_RsuA/RluB/E/F_cat"/>
</dbReference>
<dbReference type="Gene3D" id="3.30.70.1560">
    <property type="entry name" value="Alpha-L RNA-binding motif"/>
    <property type="match status" value="1"/>
</dbReference>
<dbReference type="FunFam" id="3.10.290.10:FF:000003">
    <property type="entry name" value="Pseudouridine synthase"/>
    <property type="match status" value="1"/>
</dbReference>
<dbReference type="GO" id="GO:0005829">
    <property type="term" value="C:cytosol"/>
    <property type="evidence" value="ECO:0007669"/>
    <property type="project" value="UniProtKB-ARBA"/>
</dbReference>
<dbReference type="AlphaFoldDB" id="A0A1Q2KXA9"/>
<gene>
    <name evidence="7" type="ORF">B0X71_06495</name>
</gene>
<dbReference type="InterPro" id="IPR006145">
    <property type="entry name" value="PsdUridine_synth_RsuA/RluA"/>
</dbReference>
<dbReference type="GO" id="GO:0120159">
    <property type="term" value="F:rRNA pseudouridine synthase activity"/>
    <property type="evidence" value="ECO:0007669"/>
    <property type="project" value="UniProtKB-ARBA"/>
</dbReference>
<dbReference type="RefSeq" id="WP_077588645.1">
    <property type="nucleotide sequence ID" value="NZ_CP019640.1"/>
</dbReference>
<dbReference type="InterPro" id="IPR036986">
    <property type="entry name" value="S4_RNA-bd_sf"/>
</dbReference>
<organism evidence="7 8">
    <name type="scientific">Planococcus lenghuensis</name>
    <dbReference type="NCBI Taxonomy" id="2213202"/>
    <lineage>
        <taxon>Bacteria</taxon>
        <taxon>Bacillati</taxon>
        <taxon>Bacillota</taxon>
        <taxon>Bacilli</taxon>
        <taxon>Bacillales</taxon>
        <taxon>Caryophanaceae</taxon>
        <taxon>Planococcus</taxon>
    </lineage>
</organism>
<dbReference type="InterPro" id="IPR000748">
    <property type="entry name" value="PsdUridine_synth_RsuA/RluB/E/F"/>
</dbReference>
<dbReference type="InterPro" id="IPR020103">
    <property type="entry name" value="PsdUridine_synth_cat_dom_sf"/>
</dbReference>
<proteinExistence type="inferred from homology"/>
<evidence type="ECO:0000313" key="7">
    <source>
        <dbReference type="EMBL" id="AQQ52766.1"/>
    </source>
</evidence>
<accession>A0A1Q2KXA9</accession>
<sequence>MRIDKFLANMGFGSRKEVKPLLKSGAVQVNGSVLKDPKSHVDPESDQITVNGEPVRYVEFIYVLMNKPPGVVSATEDNRDRTVVDLLGPEERNFKPFPVGRLDKDTEGLLLLTNDGQLAHELLSPKKHVDKTYFARIDGEVTAGDGEAFSEGVMLEDGYVTKPAILRILKSDSISEVELTITEGKFHQVKRMFRSRGKEVIYLKRLSMGTLALDPALGIGKFRHLTEDELQRLKQTE</sequence>
<dbReference type="Proteomes" id="UP000188184">
    <property type="component" value="Chromosome"/>
</dbReference>
<dbReference type="InterPro" id="IPR002942">
    <property type="entry name" value="S4_RNA-bd"/>
</dbReference>
<evidence type="ECO:0000256" key="2">
    <source>
        <dbReference type="ARBA" id="ARBA00022884"/>
    </source>
</evidence>
<keyword evidence="3 5" id="KW-0413">Isomerase</keyword>
<dbReference type="EC" id="5.4.99.-" evidence="5"/>
<dbReference type="EMBL" id="CP019640">
    <property type="protein sequence ID" value="AQQ52766.1"/>
    <property type="molecule type" value="Genomic_DNA"/>
</dbReference>
<dbReference type="OrthoDB" id="9807213at2"/>
<dbReference type="InterPro" id="IPR020094">
    <property type="entry name" value="TruA/RsuA/RluB/E/F_N"/>
</dbReference>
<dbReference type="SUPFAM" id="SSF55174">
    <property type="entry name" value="Alpha-L RNA-binding motif"/>
    <property type="match status" value="1"/>
</dbReference>
<dbReference type="PROSITE" id="PS01149">
    <property type="entry name" value="PSI_RSU"/>
    <property type="match status" value="1"/>
</dbReference>
<dbReference type="Gene3D" id="3.30.70.580">
    <property type="entry name" value="Pseudouridine synthase I, catalytic domain, N-terminal subdomain"/>
    <property type="match status" value="1"/>
</dbReference>
<dbReference type="CDD" id="cd00165">
    <property type="entry name" value="S4"/>
    <property type="match status" value="1"/>
</dbReference>
<evidence type="ECO:0000256" key="1">
    <source>
        <dbReference type="ARBA" id="ARBA00008348"/>
    </source>
</evidence>
<name>A0A1Q2KXA9_9BACL</name>
<dbReference type="PANTHER" id="PTHR47683">
    <property type="entry name" value="PSEUDOURIDINE SYNTHASE FAMILY PROTEIN-RELATED"/>
    <property type="match status" value="1"/>
</dbReference>
<dbReference type="FunFam" id="3.30.70.1560:FF:000001">
    <property type="entry name" value="Pseudouridine synthase"/>
    <property type="match status" value="1"/>
</dbReference>
<dbReference type="Pfam" id="PF00849">
    <property type="entry name" value="PseudoU_synth_2"/>
    <property type="match status" value="1"/>
</dbReference>
<evidence type="ECO:0000256" key="4">
    <source>
        <dbReference type="PROSITE-ProRule" id="PRU00182"/>
    </source>
</evidence>
<dbReference type="PROSITE" id="PS50889">
    <property type="entry name" value="S4"/>
    <property type="match status" value="1"/>
</dbReference>
<dbReference type="KEGG" id="pmar:B0X71_06495"/>
<evidence type="ECO:0000256" key="3">
    <source>
        <dbReference type="ARBA" id="ARBA00023235"/>
    </source>
</evidence>
<evidence type="ECO:0000259" key="6">
    <source>
        <dbReference type="SMART" id="SM00363"/>
    </source>
</evidence>
<comment type="similarity">
    <text evidence="1 5">Belongs to the pseudouridine synthase RsuA family.</text>
</comment>
<dbReference type="NCBIfam" id="TIGR00093">
    <property type="entry name" value="pseudouridine synthase"/>
    <property type="match status" value="1"/>
</dbReference>
<evidence type="ECO:0000256" key="5">
    <source>
        <dbReference type="RuleBase" id="RU003887"/>
    </source>
</evidence>
<evidence type="ECO:0000313" key="8">
    <source>
        <dbReference type="Proteomes" id="UP000188184"/>
    </source>
</evidence>
<dbReference type="Gene3D" id="3.10.290.10">
    <property type="entry name" value="RNA-binding S4 domain"/>
    <property type="match status" value="1"/>
</dbReference>
<protein>
    <recommendedName>
        <fullName evidence="5">Pseudouridine synthase</fullName>
        <ecNumber evidence="5">5.4.99.-</ecNumber>
    </recommendedName>
</protein>